<keyword evidence="2" id="KW-1185">Reference proteome</keyword>
<proteinExistence type="predicted"/>
<evidence type="ECO:0000313" key="2">
    <source>
        <dbReference type="Proteomes" id="UP000001192"/>
    </source>
</evidence>
<evidence type="ECO:0008006" key="3">
    <source>
        <dbReference type="Google" id="ProtNLM"/>
    </source>
</evidence>
<protein>
    <recommendedName>
        <fullName evidence="3">Fis family transcriptional regulator</fullName>
    </recommendedName>
</protein>
<evidence type="ECO:0000313" key="1">
    <source>
        <dbReference type="EMBL" id="ACC76450.1"/>
    </source>
</evidence>
<dbReference type="RefSeq" id="WP_012406602.1">
    <property type="nucleotide sequence ID" value="NC_010627.1"/>
</dbReference>
<accession>B2JXU2</accession>
<dbReference type="eggNOG" id="ENOG50316G3">
    <property type="taxonomic scope" value="Bacteria"/>
</dbReference>
<gene>
    <name evidence="1" type="ordered locus">Bphy_7514</name>
</gene>
<dbReference type="KEGG" id="bph:Bphy_7514"/>
<dbReference type="Proteomes" id="UP000001192">
    <property type="component" value="Plasmid pBPHY02"/>
</dbReference>
<dbReference type="HOGENOM" id="CLU_109720_2_0_4"/>
<name>B2JXU2_PARP8</name>
<reference evidence="2" key="1">
    <citation type="journal article" date="2014" name="Stand. Genomic Sci.">
        <title>Complete genome sequence of Burkholderia phymatum STM815(T), a broad host range and efficient nitrogen-fixing symbiont of Mimosa species.</title>
        <authorList>
            <person name="Moulin L."/>
            <person name="Klonowska A."/>
            <person name="Caroline B."/>
            <person name="Booth K."/>
            <person name="Vriezen J.A."/>
            <person name="Melkonian R."/>
            <person name="James E.K."/>
            <person name="Young J.P."/>
            <person name="Bena G."/>
            <person name="Hauser L."/>
            <person name="Land M."/>
            <person name="Kyrpides N."/>
            <person name="Bruce D."/>
            <person name="Chain P."/>
            <person name="Copeland A."/>
            <person name="Pitluck S."/>
            <person name="Woyke T."/>
            <person name="Lizotte-Waniewski M."/>
            <person name="Bristow J."/>
            <person name="Riley M."/>
        </authorList>
    </citation>
    <scope>NUCLEOTIDE SEQUENCE [LARGE SCALE GENOMIC DNA]</scope>
    <source>
        <strain evidence="2">DSM 17167 / CIP 108236 / LMG 21445 / STM815</strain>
        <plasmid evidence="2">Plasmid pBPHY02</plasmid>
    </source>
</reference>
<dbReference type="AlphaFoldDB" id="B2JXU2"/>
<sequence>MMARTIPFSRNPQAARARHSKTLLLPLPRAEADKLSLQVHIALDAMRRGQGNVSAAQTLCQVMIVTGLLAEVGYGCATFEQMQRAEQVLSAAFDRGRDTGTWLLDDEGFEEFATILATYDGQLRRAPLAAIANASEKLKRFRAGESFAEINRKRV</sequence>
<keyword evidence="1" id="KW-0614">Plasmid</keyword>
<dbReference type="EMBL" id="CP001046">
    <property type="protein sequence ID" value="ACC76450.1"/>
    <property type="molecule type" value="Genomic_DNA"/>
</dbReference>
<geneLocation type="plasmid" evidence="1 2">
    <name>pBPHY02</name>
</geneLocation>
<organism evidence="1 2">
    <name type="scientific">Paraburkholderia phymatum (strain DSM 17167 / CIP 108236 / LMG 21445 / STM815)</name>
    <name type="common">Burkholderia phymatum</name>
    <dbReference type="NCBI Taxonomy" id="391038"/>
    <lineage>
        <taxon>Bacteria</taxon>
        <taxon>Pseudomonadati</taxon>
        <taxon>Pseudomonadota</taxon>
        <taxon>Betaproteobacteria</taxon>
        <taxon>Burkholderiales</taxon>
        <taxon>Burkholderiaceae</taxon>
        <taxon>Paraburkholderia</taxon>
    </lineage>
</organism>